<keyword evidence="3" id="KW-0496">Mitochondrion</keyword>
<dbReference type="SUPFAM" id="SSF56672">
    <property type="entry name" value="DNA/RNA polymerases"/>
    <property type="match status" value="1"/>
</dbReference>
<dbReference type="InterPro" id="IPR036397">
    <property type="entry name" value="RNaseH_sf"/>
</dbReference>
<feature type="domain" description="CCHC-type" evidence="6">
    <location>
        <begin position="1396"/>
        <end position="1410"/>
    </location>
</feature>
<dbReference type="InterPro" id="IPR043502">
    <property type="entry name" value="DNA/RNA_pol_sf"/>
</dbReference>
<feature type="compositionally biased region" description="Basic and acidic residues" evidence="5">
    <location>
        <begin position="561"/>
        <end position="577"/>
    </location>
</feature>
<comment type="caution">
    <text evidence="8">The sequence shown here is derived from an EMBL/GenBank/DDBJ whole genome shotgun (WGS) entry which is preliminary data.</text>
</comment>
<accession>A0ABR4MMB9</accession>
<dbReference type="PANTHER" id="PTHR11439:SF483">
    <property type="entry name" value="PEPTIDE SYNTHASE GLIP-LIKE, PUTATIVE (AFU_ORTHOLOGUE AFUA_3G12920)-RELATED"/>
    <property type="match status" value="1"/>
</dbReference>
<dbReference type="SUPFAM" id="SSF57756">
    <property type="entry name" value="Retrovirus zinc finger-like domains"/>
    <property type="match status" value="2"/>
</dbReference>
<evidence type="ECO:0000313" key="9">
    <source>
        <dbReference type="Proteomes" id="UP001610728"/>
    </source>
</evidence>
<dbReference type="PROSITE" id="PS50158">
    <property type="entry name" value="ZF_CCHC"/>
    <property type="match status" value="2"/>
</dbReference>
<dbReference type="RefSeq" id="XP_070860630.1">
    <property type="nucleotide sequence ID" value="XM_071001749.1"/>
</dbReference>
<evidence type="ECO:0000256" key="5">
    <source>
        <dbReference type="SAM" id="MobiDB-lite"/>
    </source>
</evidence>
<feature type="domain" description="CCHC-type" evidence="6">
    <location>
        <begin position="194"/>
        <end position="208"/>
    </location>
</feature>
<dbReference type="InterPro" id="IPR013103">
    <property type="entry name" value="RVT_2"/>
</dbReference>
<evidence type="ECO:0000259" key="7">
    <source>
        <dbReference type="PROSITE" id="PS50994"/>
    </source>
</evidence>
<comment type="subcellular location">
    <subcellularLocation>
        <location evidence="1">Mitochondrion</location>
    </subcellularLocation>
</comment>
<evidence type="ECO:0000259" key="6">
    <source>
        <dbReference type="PROSITE" id="PS50158"/>
    </source>
</evidence>
<dbReference type="CDD" id="cd09272">
    <property type="entry name" value="RNase_HI_RT_Ty1"/>
    <property type="match status" value="2"/>
</dbReference>
<dbReference type="PANTHER" id="PTHR11439">
    <property type="entry name" value="GAG-POL-RELATED RETROTRANSPOSON"/>
    <property type="match status" value="1"/>
</dbReference>
<feature type="region of interest" description="Disordered" evidence="5">
    <location>
        <begin position="657"/>
        <end position="679"/>
    </location>
</feature>
<dbReference type="SMART" id="SM00343">
    <property type="entry name" value="ZnF_C2HC"/>
    <property type="match status" value="2"/>
</dbReference>
<evidence type="ECO:0000256" key="2">
    <source>
        <dbReference type="ARBA" id="ARBA00022884"/>
    </source>
</evidence>
<feature type="region of interest" description="Disordered" evidence="5">
    <location>
        <begin position="554"/>
        <end position="619"/>
    </location>
</feature>
<dbReference type="InterPro" id="IPR012337">
    <property type="entry name" value="RNaseH-like_sf"/>
</dbReference>
<dbReference type="Pfam" id="PF07727">
    <property type="entry name" value="RVT_2"/>
    <property type="match status" value="3"/>
</dbReference>
<feature type="domain" description="Integrase catalytic" evidence="7">
    <location>
        <begin position="331"/>
        <end position="501"/>
    </location>
</feature>
<dbReference type="SUPFAM" id="SSF53098">
    <property type="entry name" value="Ribonuclease H-like"/>
    <property type="match status" value="2"/>
</dbReference>
<evidence type="ECO:0000256" key="4">
    <source>
        <dbReference type="PROSITE-ProRule" id="PRU00047"/>
    </source>
</evidence>
<dbReference type="EMBL" id="JABSNW010000003">
    <property type="protein sequence ID" value="KAL2889450.1"/>
    <property type="molecule type" value="Genomic_DNA"/>
</dbReference>
<feature type="region of interest" description="Disordered" evidence="5">
    <location>
        <begin position="1637"/>
        <end position="1676"/>
    </location>
</feature>
<keyword evidence="9" id="KW-1185">Reference proteome</keyword>
<dbReference type="Gene3D" id="3.30.420.10">
    <property type="entry name" value="Ribonuclease H-like superfamily/Ribonuclease H"/>
    <property type="match status" value="2"/>
</dbReference>
<dbReference type="Proteomes" id="UP001610728">
    <property type="component" value="Unassembled WGS sequence"/>
</dbReference>
<proteinExistence type="predicted"/>
<sequence length="2242" mass="256149">MTVILEGRNWKEWESNFLMQIQNEGLQYLLAENPMEGVEREKRDSNKKQKDEELAKRILEISLNETFRSLVRDEETLSKAYKKLKKACPADTTDEAFYEMGRVFQSPLVKGMTILQSWMNFETVYARHYKAENVVEKAVLKTFLILLPLEYQEVAKECYRKKNISTDEVIQCLEAAKKTYGTNGQAKYNRSKSKCFNCGKEGHSKTECWSKKKTNTKQKANQATEEKPGKNLISVKALMKEGKSVLFKDMNVTIDDGKDKMVIPLREDDTVTSMCFIAYDELHRRFGHISDKRLRAINPEKTPPRPEDFGCEHCSKGKMTRSHGNSSVSMATEEPLDSVSIDVSGPHEAGRNGHRWYAIIVDNFSRYKWLLPLRKKSDVQRALDEWRKVIELKMGKTIKRTRSDNAPELKQILESWRRANGTEPTYTLTDSSSQNGIAERAIRTVNDGVRTMLSETKLGERFWVEAARTTVYISNRTLSTQGVPHSLFFGIEPRTDHIRRWGCRAIRHSKASKHGPRGSESLLLGYDENVDGRYILWDIQARKVRVTESVHFYENMQPKNPEQEKELPRDKDEDASKESQGVDQRFVEKEEPAENYQPNSEVEIPECQGQDQGGEEQPLKPFSETKAITGIDTTQLDAVNARLNLLIESLNRKIPKRKLSEESEIRENQPSSQRMKTDGGNDLGQKAMLALSEPSMTLDQAILHPMEGQEWKMAIKNELDTLEKFGTWRFVPEPKGCDPIDTRFVFAKKYGIDGKLEKYKARLVVRGFRQEYGVNFFESFAPTPGSATLRLFLAASKIKEDVYIKLPANVKCPNGMVAKLDRCLSMGFENMVTEPCLLYHAERKMLVLLYVDDITIASLDGKSIKWFKDRFSRRFVVKDLGETTQIIGIQVSRDRSKKRLWINQKQYIQRMVDDAGFDERRRSPIRTPVGDWSDIEPAQEDEEILDSKNYQSILGKIMYPAMMTRPDIAFAVSSLAQASARPTPRHVAGVKRVLRYMRDTTEYSICFEARRGGMDIVGYSDADYANANDQKSVSGLIFVGLGGAISWSSKKQAAIATSTTEAEYIGLTPCAKEGIHLRRILNKILETFETGTRNSQTLCLKDETLVLGDNQAAIKIAKSLGVKKATKHIDIQHHAIKQWIKEGRIKIGYIPTAKMAADGLTKPLGPQKMPEFRLMIGIKQHSTQPTPETANMSIILNESNWNEWEDSLLVQLQNSGLHYLFQKDPMEGVERTDVSGASQKQKHTKDQEAARSLLNMNLDKYHQSLVRDEDTLYGAYEVLKDICAPDPQDECYDEYKRLLKTPVQKGKSMKSNWAYFKTIHNRNFDQDATKEDRMKEQHVFRTFTWQLPKAYRAAILESRREKYTEAKTLELLEKVRISVESEGTDKKTKGDRPKVKCTNCEKKGHLAADCWSKRKTNSDQKAQLVNQDAQMYDDLHKRFGHVSDRRLRVINPSKTPPRPEDYRCEDCSQGKITKSHGQSSVSMAAEEPLDSVSIDVSGPHESGRNGHRWYAIVVDNFSRYKWLLPLRKKSEVQRALDEWRRGIELKMGKTIKRTRSDNAPELKQIFEEWKRLNGTETTYTLPDSSNQNGIAERAIRTVDEGVRTLLSETQLDGRYVVWDVNASKVRVSESVHFFENMQPKEPQQEELRSERKNSGGYELMEEQPPRSKQRIDEEDGTTQRAMIALSEPFMTLNHAILHPTESEGWRRAIDRELNTLTEFGTWRFVPKPEGCVPIDTRFVFAKKYDLDGKLEKYKARLVVRGFRQEYGVNFFESFAPTPGSATLRLFLASVCQYDLECHQIDACNAFAQSRLKEEVYVKLPANVECPDGMVAKLERCLYGLKQAAYQWNEDCTAHLRAMGFSKTITEPCLLFHEKRKMLVLLYVDDITIAAPNMKSIQWFKDEFSRKFKVKDLGETTQVIGVQVYRDRSRRRMWLNQEQYIQRMVDQSGFREHRKTSIRTPIGDWKDVEPAQEGEMILESTKYQSILGKIMYPALMTRPDIAFAVSSLAQASARPTPRHVEGLKRVLRYMRDTSKFSICYEARQGGMDIVGYSDADYANAKDRRSVSGMVFIGLGGAISWSSKKQATVATSTTEAEYIGLTPCAKEGIHLRRILNKIIGTFETKPEECQSLWLKKETLVFGDNQAAIKIAKALGVKKGTKHIDTQYHAVKQWVKEGLVKIGFVPTSSMAADGLTKPLGPQKMPEFRAMIGLRNPEAAWPQKPTYPELRESGGDVEANFPTSSG</sequence>
<dbReference type="InterPro" id="IPR001878">
    <property type="entry name" value="Znf_CCHC"/>
</dbReference>
<keyword evidence="4" id="KW-0863">Zinc-finger</keyword>
<feature type="region of interest" description="Disordered" evidence="5">
    <location>
        <begin position="2215"/>
        <end position="2242"/>
    </location>
</feature>
<name>A0ABR4MMB9_9PEZI</name>
<evidence type="ECO:0000313" key="8">
    <source>
        <dbReference type="EMBL" id="KAL2889450.1"/>
    </source>
</evidence>
<feature type="domain" description="Integrase catalytic" evidence="7">
    <location>
        <begin position="1484"/>
        <end position="1647"/>
    </location>
</feature>
<keyword evidence="2" id="KW-0694">RNA-binding</keyword>
<dbReference type="GeneID" id="98117768"/>
<evidence type="ECO:0000256" key="3">
    <source>
        <dbReference type="ARBA" id="ARBA00023128"/>
    </source>
</evidence>
<keyword evidence="4" id="KW-0862">Zinc</keyword>
<protein>
    <submittedName>
        <fullName evidence="8">Retrovirus-related Pol polyprotein from transposon TNT 1-94</fullName>
    </submittedName>
</protein>
<feature type="compositionally biased region" description="Basic and acidic residues" evidence="5">
    <location>
        <begin position="658"/>
        <end position="667"/>
    </location>
</feature>
<dbReference type="InterPro" id="IPR057670">
    <property type="entry name" value="SH3_retrovirus"/>
</dbReference>
<dbReference type="Pfam" id="PF00098">
    <property type="entry name" value="zf-CCHC"/>
    <property type="match status" value="1"/>
</dbReference>
<feature type="compositionally biased region" description="Basic and acidic residues" evidence="5">
    <location>
        <begin position="1642"/>
        <end position="1653"/>
    </location>
</feature>
<evidence type="ECO:0000256" key="1">
    <source>
        <dbReference type="ARBA" id="ARBA00004173"/>
    </source>
</evidence>
<dbReference type="InterPro" id="IPR001584">
    <property type="entry name" value="Integrase_cat-core"/>
</dbReference>
<keyword evidence="4" id="KW-0479">Metal-binding</keyword>
<dbReference type="Pfam" id="PF25597">
    <property type="entry name" value="SH3_retrovirus"/>
    <property type="match status" value="1"/>
</dbReference>
<dbReference type="PROSITE" id="PS50994">
    <property type="entry name" value="INTEGRASE"/>
    <property type="match status" value="2"/>
</dbReference>
<gene>
    <name evidence="8" type="ORF">HOO65_030951</name>
</gene>
<dbReference type="Gene3D" id="4.10.60.10">
    <property type="entry name" value="Zinc finger, CCHC-type"/>
    <property type="match status" value="2"/>
</dbReference>
<dbReference type="InterPro" id="IPR036875">
    <property type="entry name" value="Znf_CCHC_sf"/>
</dbReference>
<reference evidence="8 9" key="1">
    <citation type="submission" date="2020-05" db="EMBL/GenBank/DDBJ databases">
        <title>Ceratocystis lukuohia genome.</title>
        <authorList>
            <person name="Harrington T.C."/>
            <person name="Kim K."/>
            <person name="Mayers C.G."/>
        </authorList>
    </citation>
    <scope>NUCLEOTIDE SEQUENCE [LARGE SCALE GENOMIC DNA]</scope>
    <source>
        <strain evidence="8 9">C4212</strain>
    </source>
</reference>
<organism evidence="8 9">
    <name type="scientific">Ceratocystis lukuohia</name>
    <dbReference type="NCBI Taxonomy" id="2019550"/>
    <lineage>
        <taxon>Eukaryota</taxon>
        <taxon>Fungi</taxon>
        <taxon>Dikarya</taxon>
        <taxon>Ascomycota</taxon>
        <taxon>Pezizomycotina</taxon>
        <taxon>Sordariomycetes</taxon>
        <taxon>Hypocreomycetidae</taxon>
        <taxon>Microascales</taxon>
        <taxon>Ceratocystidaceae</taxon>
        <taxon>Ceratocystis</taxon>
    </lineage>
</organism>